<dbReference type="Pfam" id="PF06835">
    <property type="entry name" value="LptC"/>
    <property type="match status" value="1"/>
</dbReference>
<dbReference type="RefSeq" id="WP_379916031.1">
    <property type="nucleotide sequence ID" value="NZ_JBHUDD010000059.1"/>
</dbReference>
<keyword evidence="3" id="KW-1185">Reference proteome</keyword>
<evidence type="ECO:0000256" key="1">
    <source>
        <dbReference type="SAM" id="Phobius"/>
    </source>
</evidence>
<name>A0ABW4EJG4_9RHOB</name>
<keyword evidence="1" id="KW-0472">Membrane</keyword>
<keyword evidence="1" id="KW-0812">Transmembrane</keyword>
<evidence type="ECO:0000313" key="2">
    <source>
        <dbReference type="EMBL" id="MFD1510149.1"/>
    </source>
</evidence>
<accession>A0ABW4EJG4</accession>
<gene>
    <name evidence="2" type="primary">lptC</name>
    <name evidence="2" type="ORF">ACFTOW_12130</name>
</gene>
<dbReference type="EMBL" id="JBHUDD010000059">
    <property type="protein sequence ID" value="MFD1510149.1"/>
    <property type="molecule type" value="Genomic_DNA"/>
</dbReference>
<organism evidence="2 3">
    <name type="scientific">Lacimonas salitolerans</name>
    <dbReference type="NCBI Taxonomy" id="1323750"/>
    <lineage>
        <taxon>Bacteria</taxon>
        <taxon>Pseudomonadati</taxon>
        <taxon>Pseudomonadota</taxon>
        <taxon>Alphaproteobacteria</taxon>
        <taxon>Rhodobacterales</taxon>
        <taxon>Paracoccaceae</taxon>
        <taxon>Lacimonas</taxon>
    </lineage>
</organism>
<comment type="caution">
    <text evidence="2">The sequence shown here is derived from an EMBL/GenBank/DDBJ whole genome shotgun (WGS) entry which is preliminary data.</text>
</comment>
<feature type="transmembrane region" description="Helical" evidence="1">
    <location>
        <begin position="12"/>
        <end position="33"/>
    </location>
</feature>
<dbReference type="Proteomes" id="UP001597186">
    <property type="component" value="Unassembled WGS sequence"/>
</dbReference>
<reference evidence="3" key="1">
    <citation type="journal article" date="2019" name="Int. J. Syst. Evol. Microbiol.">
        <title>The Global Catalogue of Microorganisms (GCM) 10K type strain sequencing project: providing services to taxonomists for standard genome sequencing and annotation.</title>
        <authorList>
            <consortium name="The Broad Institute Genomics Platform"/>
            <consortium name="The Broad Institute Genome Sequencing Center for Infectious Disease"/>
            <person name="Wu L."/>
            <person name="Ma J."/>
        </authorList>
    </citation>
    <scope>NUCLEOTIDE SEQUENCE [LARGE SCALE GENOMIC DNA]</scope>
    <source>
        <strain evidence="3">CGMCC 1.12477</strain>
    </source>
</reference>
<protein>
    <submittedName>
        <fullName evidence="2">LPS export ABC transporter periplasmic protein LptC</fullName>
    </submittedName>
</protein>
<dbReference type="InterPro" id="IPR010664">
    <property type="entry name" value="LipoPS_assembly_LptC-rel"/>
</dbReference>
<dbReference type="Gene3D" id="2.60.450.10">
    <property type="entry name" value="Lipopolysaccharide (LPS) transport protein A like domain"/>
    <property type="match status" value="1"/>
</dbReference>
<proteinExistence type="predicted"/>
<evidence type="ECO:0000313" key="3">
    <source>
        <dbReference type="Proteomes" id="UP001597186"/>
    </source>
</evidence>
<sequence>MSRRDRYYPRIIAWLRIALPLAALGILSTLFLLSRNIDPTGSIPFTEGEIEERLRDQRITAPNFAGATPRGDMITFTATSAQPDAQNAKRLLSDDLSAKITLPDGDLIEFRADRGIVDMQSQRAQLIGGAVITSSAGYRVTTDELDAALTELDANTKGPVQAQGPPGTFSAGRMQLKSDSATGNAQLLFTDGVKLLYDPSN</sequence>
<keyword evidence="1" id="KW-1133">Transmembrane helix</keyword>